<dbReference type="OrthoDB" id="8454975at2"/>
<accession>A0A160PKP9</accession>
<gene>
    <name evidence="2" type="ORF">MPPM_5030</name>
</gene>
<dbReference type="AlphaFoldDB" id="A0A160PKP9"/>
<sequence length="162" mass="18074">MIEIGFDDDVLDRPAPAALTPSPDRDWRILDDGLEHPASGYFIAREEIAGRRGDGLWIWPMQLAEKAWCAPLGFRRVFLAALERYGVAADADLARSFALGFGIQDAGQRHNDRFVALGELVRPRAAERKRPLPMESRRSGRERPRQGADTRTPAHDLSRSAG</sequence>
<feature type="region of interest" description="Disordered" evidence="1">
    <location>
        <begin position="126"/>
        <end position="162"/>
    </location>
</feature>
<evidence type="ECO:0000313" key="2">
    <source>
        <dbReference type="EMBL" id="BAU93635.1"/>
    </source>
</evidence>
<evidence type="ECO:0000313" key="3">
    <source>
        <dbReference type="Proteomes" id="UP000218288"/>
    </source>
</evidence>
<reference evidence="2 3" key="1">
    <citation type="journal article" date="2016" name="Genome Announc.">
        <title>Complete Genome Sequence of Methylobacterium populi P-1M, Isolated from Pink-Pigmented Household Biofilm.</title>
        <authorList>
            <person name="Morohoshi T."/>
            <person name="Ikeda T."/>
        </authorList>
    </citation>
    <scope>NUCLEOTIDE SEQUENCE [LARGE SCALE GENOMIC DNA]</scope>
    <source>
        <strain evidence="2 3">P-1M</strain>
    </source>
</reference>
<dbReference type="RefSeq" id="WP_096487331.1">
    <property type="nucleotide sequence ID" value="NZ_AP014809.1"/>
</dbReference>
<dbReference type="Proteomes" id="UP000218288">
    <property type="component" value="Chromosome"/>
</dbReference>
<evidence type="ECO:0000256" key="1">
    <source>
        <dbReference type="SAM" id="MobiDB-lite"/>
    </source>
</evidence>
<dbReference type="EMBL" id="AP014809">
    <property type="protein sequence ID" value="BAU93635.1"/>
    <property type="molecule type" value="Genomic_DNA"/>
</dbReference>
<proteinExistence type="predicted"/>
<organism evidence="2 3">
    <name type="scientific">Methylorubrum populi</name>
    <dbReference type="NCBI Taxonomy" id="223967"/>
    <lineage>
        <taxon>Bacteria</taxon>
        <taxon>Pseudomonadati</taxon>
        <taxon>Pseudomonadota</taxon>
        <taxon>Alphaproteobacteria</taxon>
        <taxon>Hyphomicrobiales</taxon>
        <taxon>Methylobacteriaceae</taxon>
        <taxon>Methylorubrum</taxon>
    </lineage>
</organism>
<protein>
    <submittedName>
        <fullName evidence="2">Uncharacterized protein</fullName>
    </submittedName>
</protein>
<name>A0A160PKP9_9HYPH</name>